<feature type="transmembrane region" description="Helical" evidence="1">
    <location>
        <begin position="30"/>
        <end position="48"/>
    </location>
</feature>
<evidence type="ECO:0000313" key="3">
    <source>
        <dbReference type="Proteomes" id="UP000440004"/>
    </source>
</evidence>
<comment type="caution">
    <text evidence="2">The sequence shown here is derived from an EMBL/GenBank/DDBJ whole genome shotgun (WGS) entry which is preliminary data.</text>
</comment>
<keyword evidence="1" id="KW-1133">Transmembrane helix</keyword>
<feature type="transmembrane region" description="Helical" evidence="1">
    <location>
        <begin position="6"/>
        <end position="23"/>
    </location>
</feature>
<keyword evidence="1" id="KW-0812">Transmembrane</keyword>
<gene>
    <name evidence="2" type="ORF">GC105_02565</name>
</gene>
<feature type="transmembrane region" description="Helical" evidence="1">
    <location>
        <begin position="63"/>
        <end position="86"/>
    </location>
</feature>
<evidence type="ECO:0000256" key="1">
    <source>
        <dbReference type="SAM" id="Phobius"/>
    </source>
</evidence>
<keyword evidence="1" id="KW-0472">Membrane</keyword>
<name>A0A6A7K632_9FIRM</name>
<dbReference type="AlphaFoldDB" id="A0A6A7K632"/>
<proteinExistence type="predicted"/>
<reference evidence="2 3" key="1">
    <citation type="submission" date="2019-10" db="EMBL/GenBank/DDBJ databases">
        <title>Alkalibaculum tamaniensis sp.nov., a new alkaliphilic acetogen, isolated on methoxylated aromatics from a mud volcano.</title>
        <authorList>
            <person name="Khomyakova M.A."/>
            <person name="Merkel A.Y."/>
            <person name="Bonch-Osmolovskaya E.A."/>
            <person name="Slobodkin A.I."/>
        </authorList>
    </citation>
    <scope>NUCLEOTIDE SEQUENCE [LARGE SCALE GENOMIC DNA]</scope>
    <source>
        <strain evidence="2 3">M08DMB</strain>
    </source>
</reference>
<dbReference type="Proteomes" id="UP000440004">
    <property type="component" value="Unassembled WGS sequence"/>
</dbReference>
<organism evidence="2 3">
    <name type="scientific">Alkalibaculum sporogenes</name>
    <dbReference type="NCBI Taxonomy" id="2655001"/>
    <lineage>
        <taxon>Bacteria</taxon>
        <taxon>Bacillati</taxon>
        <taxon>Bacillota</taxon>
        <taxon>Clostridia</taxon>
        <taxon>Eubacteriales</taxon>
        <taxon>Eubacteriaceae</taxon>
        <taxon>Alkalibaculum</taxon>
    </lineage>
</organism>
<sequence>MDRVVITVLALIAAGVVMSLLLSRYVRKKWVWYIPSVIGVFVITYYSLKIQFENLDGHEELGYIILILMMIAVMIGNLLTNVLINLRRRTKKKKRFDEENTEEELKKDE</sequence>
<accession>A0A6A7K632</accession>
<keyword evidence="3" id="KW-1185">Reference proteome</keyword>
<protein>
    <submittedName>
        <fullName evidence="2">Uncharacterized protein</fullName>
    </submittedName>
</protein>
<dbReference type="RefSeq" id="WP_152801383.1">
    <property type="nucleotide sequence ID" value="NZ_WHNX01000003.1"/>
</dbReference>
<evidence type="ECO:0000313" key="2">
    <source>
        <dbReference type="EMBL" id="MPW24677.1"/>
    </source>
</evidence>
<dbReference type="EMBL" id="WHNX01000003">
    <property type="protein sequence ID" value="MPW24677.1"/>
    <property type="molecule type" value="Genomic_DNA"/>
</dbReference>